<evidence type="ECO:0000313" key="5">
    <source>
        <dbReference type="EMBL" id="KAF9459249.1"/>
    </source>
</evidence>
<keyword evidence="2" id="KW-0175">Coiled coil</keyword>
<dbReference type="PANTHER" id="PTHR32046">
    <property type="entry name" value="G DOMAIN-CONTAINING PROTEIN"/>
    <property type="match status" value="1"/>
</dbReference>
<evidence type="ECO:0000313" key="6">
    <source>
        <dbReference type="Proteomes" id="UP000807353"/>
    </source>
</evidence>
<evidence type="ECO:0000256" key="3">
    <source>
        <dbReference type="SAM" id="MobiDB-lite"/>
    </source>
</evidence>
<dbReference type="PROSITE" id="PS00675">
    <property type="entry name" value="SIGMA54_INTERACT_1"/>
    <property type="match status" value="1"/>
</dbReference>
<dbReference type="Proteomes" id="UP000807353">
    <property type="component" value="Unassembled WGS sequence"/>
</dbReference>
<feature type="domain" description="AIG1-type G" evidence="4">
    <location>
        <begin position="72"/>
        <end position="218"/>
    </location>
</feature>
<sequence>MLSASETSHRDWFQATSLAAESINDTSNNPKDRHNNDDDVGSEDEDIAPILNTTDELGRGNIKSNKGRTEFTILIVGETGTGKTTVLSLIANVLAGNKPGSYEKFNKAAHEAGGGERHSQTNKAYLYCFESRNGVKFNILDTPGLADTRGIAQDEQHKESIARTIKDSITTVDAVLILANGTVPRLGVATDYALSTLSSMFPITLAKNIGFLFTNVSSPLSWNFDEESLPEALRDNPLYLLDNPVAMQDKYLREKKKMEDKHRINQNLLRTLKASVEEGHMKALGELVKIVDWLDTLSSQPTNDILSLYNQSQNIEKRISDVLATMEQMATKKKALQKIQRETDGTKLTIEQYKQYESTIEQHVYKQTETSKHNTLCAAPKCYSNCHEGCYLSFSFDPNGLLNCWAFGGEKGTHGCRQCDHSYEHHHHYNSRWELCEDTQVTIDQDAKKKYDDAMSEKEQQEIGMRQLNDTIDNMDIALSESTTKVGLLVEEYARLSLSGSFSGQVKKSVSLLELNLETMRGNGTDEQTIKSVEKALARMQEKLKVVEKAKRQARQRPSMRARLHDAYNTITGH</sequence>
<accession>A0A9P6CFR1</accession>
<dbReference type="Pfam" id="PF04548">
    <property type="entry name" value="AIG1"/>
    <property type="match status" value="1"/>
</dbReference>
<evidence type="ECO:0000256" key="2">
    <source>
        <dbReference type="SAM" id="Coils"/>
    </source>
</evidence>
<proteinExistence type="predicted"/>
<dbReference type="OrthoDB" id="2611327at2759"/>
<dbReference type="PANTHER" id="PTHR32046:SF12">
    <property type="entry name" value="AIG1-TYPE G DOMAIN-CONTAINING PROTEIN"/>
    <property type="match status" value="1"/>
</dbReference>
<protein>
    <recommendedName>
        <fullName evidence="4">AIG1-type G domain-containing protein</fullName>
    </recommendedName>
</protein>
<dbReference type="AlphaFoldDB" id="A0A9P6CFR1"/>
<gene>
    <name evidence="5" type="ORF">BDZ94DRAFT_1051168</name>
</gene>
<comment type="caution">
    <text evidence="5">The sequence shown here is derived from an EMBL/GenBank/DDBJ whole genome shotgun (WGS) entry which is preliminary data.</text>
</comment>
<evidence type="ECO:0000259" key="4">
    <source>
        <dbReference type="Pfam" id="PF04548"/>
    </source>
</evidence>
<organism evidence="5 6">
    <name type="scientific">Collybia nuda</name>
    <dbReference type="NCBI Taxonomy" id="64659"/>
    <lineage>
        <taxon>Eukaryota</taxon>
        <taxon>Fungi</taxon>
        <taxon>Dikarya</taxon>
        <taxon>Basidiomycota</taxon>
        <taxon>Agaricomycotina</taxon>
        <taxon>Agaricomycetes</taxon>
        <taxon>Agaricomycetidae</taxon>
        <taxon>Agaricales</taxon>
        <taxon>Tricholomatineae</taxon>
        <taxon>Clitocybaceae</taxon>
        <taxon>Collybia</taxon>
    </lineage>
</organism>
<evidence type="ECO:0000256" key="1">
    <source>
        <dbReference type="ARBA" id="ARBA00022741"/>
    </source>
</evidence>
<name>A0A9P6CFR1_9AGAR</name>
<dbReference type="InterPro" id="IPR027417">
    <property type="entry name" value="P-loop_NTPase"/>
</dbReference>
<dbReference type="GO" id="GO:0005525">
    <property type="term" value="F:GTP binding"/>
    <property type="evidence" value="ECO:0007669"/>
    <property type="project" value="InterPro"/>
</dbReference>
<feature type="region of interest" description="Disordered" evidence="3">
    <location>
        <begin position="21"/>
        <end position="45"/>
    </location>
</feature>
<dbReference type="SUPFAM" id="SSF52540">
    <property type="entry name" value="P-loop containing nucleoside triphosphate hydrolases"/>
    <property type="match status" value="2"/>
</dbReference>
<keyword evidence="1" id="KW-0547">Nucleotide-binding</keyword>
<dbReference type="InterPro" id="IPR025662">
    <property type="entry name" value="Sigma_54_int_dom_ATP-bd_1"/>
</dbReference>
<dbReference type="InterPro" id="IPR006703">
    <property type="entry name" value="G_AIG1"/>
</dbReference>
<dbReference type="Gene3D" id="3.40.50.300">
    <property type="entry name" value="P-loop containing nucleotide triphosphate hydrolases"/>
    <property type="match status" value="1"/>
</dbReference>
<reference evidence="5" key="1">
    <citation type="submission" date="2020-11" db="EMBL/GenBank/DDBJ databases">
        <authorList>
            <consortium name="DOE Joint Genome Institute"/>
            <person name="Ahrendt S."/>
            <person name="Riley R."/>
            <person name="Andreopoulos W."/>
            <person name="Labutti K."/>
            <person name="Pangilinan J."/>
            <person name="Ruiz-Duenas F.J."/>
            <person name="Barrasa J.M."/>
            <person name="Sanchez-Garcia M."/>
            <person name="Camarero S."/>
            <person name="Miyauchi S."/>
            <person name="Serrano A."/>
            <person name="Linde D."/>
            <person name="Babiker R."/>
            <person name="Drula E."/>
            <person name="Ayuso-Fernandez I."/>
            <person name="Pacheco R."/>
            <person name="Padilla G."/>
            <person name="Ferreira P."/>
            <person name="Barriuso J."/>
            <person name="Kellner H."/>
            <person name="Castanera R."/>
            <person name="Alfaro M."/>
            <person name="Ramirez L."/>
            <person name="Pisabarro A.G."/>
            <person name="Kuo A."/>
            <person name="Tritt A."/>
            <person name="Lipzen A."/>
            <person name="He G."/>
            <person name="Yan M."/>
            <person name="Ng V."/>
            <person name="Cullen D."/>
            <person name="Martin F."/>
            <person name="Rosso M.-N."/>
            <person name="Henrissat B."/>
            <person name="Hibbett D."/>
            <person name="Martinez A.T."/>
            <person name="Grigoriev I.V."/>
        </authorList>
    </citation>
    <scope>NUCLEOTIDE SEQUENCE</scope>
    <source>
        <strain evidence="5">CBS 247.69</strain>
    </source>
</reference>
<feature type="coiled-coil region" evidence="2">
    <location>
        <begin position="530"/>
        <end position="557"/>
    </location>
</feature>
<keyword evidence="6" id="KW-1185">Reference proteome</keyword>
<dbReference type="EMBL" id="MU150320">
    <property type="protein sequence ID" value="KAF9459249.1"/>
    <property type="molecule type" value="Genomic_DNA"/>
</dbReference>